<dbReference type="AlphaFoldDB" id="A0A162MCE5"/>
<proteinExistence type="predicted"/>
<feature type="compositionally biased region" description="Acidic residues" evidence="1">
    <location>
        <begin position="170"/>
        <end position="179"/>
    </location>
</feature>
<feature type="compositionally biased region" description="Pro residues" evidence="1">
    <location>
        <begin position="186"/>
        <end position="198"/>
    </location>
</feature>
<dbReference type="Proteomes" id="UP000076744">
    <property type="component" value="Unassembled WGS sequence"/>
</dbReference>
<evidence type="ECO:0000313" key="2">
    <source>
        <dbReference type="EMBL" id="OAA54180.1"/>
    </source>
</evidence>
<reference evidence="2 3" key="1">
    <citation type="journal article" date="2016" name="Genome Biol. Evol.">
        <title>Divergent and convergent evolution of fungal pathogenicity.</title>
        <authorList>
            <person name="Shang Y."/>
            <person name="Xiao G."/>
            <person name="Zheng P."/>
            <person name="Cen K."/>
            <person name="Zhan S."/>
            <person name="Wang C."/>
        </authorList>
    </citation>
    <scope>NUCLEOTIDE SEQUENCE [LARGE SCALE GENOMIC DNA]</scope>
    <source>
        <strain evidence="2 3">ARSEF 2679</strain>
    </source>
</reference>
<name>A0A162MCE5_CORFA</name>
<evidence type="ECO:0000256" key="1">
    <source>
        <dbReference type="SAM" id="MobiDB-lite"/>
    </source>
</evidence>
<comment type="caution">
    <text evidence="2">The sequence shown here is derived from an EMBL/GenBank/DDBJ whole genome shotgun (WGS) entry which is preliminary data.</text>
</comment>
<organism evidence="2 3">
    <name type="scientific">Cordyceps fumosorosea (strain ARSEF 2679)</name>
    <name type="common">Isaria fumosorosea</name>
    <dbReference type="NCBI Taxonomy" id="1081104"/>
    <lineage>
        <taxon>Eukaryota</taxon>
        <taxon>Fungi</taxon>
        <taxon>Dikarya</taxon>
        <taxon>Ascomycota</taxon>
        <taxon>Pezizomycotina</taxon>
        <taxon>Sordariomycetes</taxon>
        <taxon>Hypocreomycetidae</taxon>
        <taxon>Hypocreales</taxon>
        <taxon>Cordycipitaceae</taxon>
        <taxon>Cordyceps</taxon>
    </lineage>
</organism>
<keyword evidence="3" id="KW-1185">Reference proteome</keyword>
<dbReference type="EMBL" id="AZHB01000030">
    <property type="protein sequence ID" value="OAA54180.1"/>
    <property type="molecule type" value="Genomic_DNA"/>
</dbReference>
<feature type="compositionally biased region" description="Basic and acidic residues" evidence="1">
    <location>
        <begin position="96"/>
        <end position="108"/>
    </location>
</feature>
<sequence length="198" mass="23173">MCIKLITYLLPLPGNTRGVMMLQMKELRNRVRDCSCRFCSCSCGETRFSQMRRAPPYDDCVYNDALFLDKDERGEPYWVRKSDGWRPATDPCPNDVGDRPRERERQEVPRQQPRRQRRRQRPTRAETPPQTLNVRRCAYHGERQVQGARRQSSPARYGQEPRVSERDAESEGEAWDDPELLIPNGYDPPPPYSPPRHG</sequence>
<dbReference type="RefSeq" id="XP_018700753.1">
    <property type="nucleotide sequence ID" value="XM_018852010.1"/>
</dbReference>
<accession>A0A162MCE5</accession>
<protein>
    <submittedName>
        <fullName evidence="2">Uncharacterized protein</fullName>
    </submittedName>
</protein>
<dbReference type="GeneID" id="30024699"/>
<feature type="compositionally biased region" description="Basic residues" evidence="1">
    <location>
        <begin position="112"/>
        <end position="122"/>
    </location>
</feature>
<gene>
    <name evidence="2" type="ORF">ISF_08407</name>
</gene>
<evidence type="ECO:0000313" key="3">
    <source>
        <dbReference type="Proteomes" id="UP000076744"/>
    </source>
</evidence>
<feature type="region of interest" description="Disordered" evidence="1">
    <location>
        <begin position="80"/>
        <end position="198"/>
    </location>
</feature>